<sequence length="38" mass="4556">MEIIDNIRKTWCDDLKATIKHGSKNKQVKTIDIQTRWK</sequence>
<protein>
    <submittedName>
        <fullName evidence="1">Uncharacterized protein</fullName>
    </submittedName>
</protein>
<evidence type="ECO:0000313" key="1">
    <source>
        <dbReference type="EMBL" id="SNS07598.1"/>
    </source>
</evidence>
<keyword evidence="2" id="KW-1185">Reference proteome</keyword>
<dbReference type="AlphaFoldDB" id="A0AA94LLM7"/>
<evidence type="ECO:0000313" key="2">
    <source>
        <dbReference type="Proteomes" id="UP000198427"/>
    </source>
</evidence>
<dbReference type="Proteomes" id="UP000198427">
    <property type="component" value="Unassembled WGS sequence"/>
</dbReference>
<gene>
    <name evidence="1" type="ORF">SAMN06265364_13617</name>
</gene>
<dbReference type="EMBL" id="FZNZ01000036">
    <property type="protein sequence ID" value="SNS07598.1"/>
    <property type="molecule type" value="Genomic_DNA"/>
</dbReference>
<comment type="caution">
    <text evidence="1">The sequence shown here is derived from an EMBL/GenBank/DDBJ whole genome shotgun (WGS) entry which is preliminary data.</text>
</comment>
<reference evidence="1 2" key="1">
    <citation type="submission" date="2017-06" db="EMBL/GenBank/DDBJ databases">
        <authorList>
            <person name="Varghese N."/>
            <person name="Submissions S."/>
        </authorList>
    </citation>
    <scope>NUCLEOTIDE SEQUENCE [LARGE SCALE GENOMIC DNA]</scope>
    <source>
        <strain evidence="1 2">DSM 26989</strain>
    </source>
</reference>
<accession>A0AA94LLM7</accession>
<organism evidence="1 2">
    <name type="scientific">Prevotella jejuni</name>
    <dbReference type="NCBI Taxonomy" id="1177574"/>
    <lineage>
        <taxon>Bacteria</taxon>
        <taxon>Pseudomonadati</taxon>
        <taxon>Bacteroidota</taxon>
        <taxon>Bacteroidia</taxon>
        <taxon>Bacteroidales</taxon>
        <taxon>Prevotellaceae</taxon>
        <taxon>Prevotella</taxon>
    </lineage>
</organism>
<name>A0AA94LLM7_9BACT</name>
<proteinExistence type="predicted"/>